<dbReference type="HOGENOM" id="CLU_863421_0_0_1"/>
<reference evidence="2" key="1">
    <citation type="journal article" date="2014" name="Proc. Natl. Acad. Sci. U.S.A.">
        <title>Extensive sampling of basidiomycete genomes demonstrates inadequacy of the white-rot/brown-rot paradigm for wood decay fungi.</title>
        <authorList>
            <person name="Riley R."/>
            <person name="Salamov A.A."/>
            <person name="Brown D.W."/>
            <person name="Nagy L.G."/>
            <person name="Floudas D."/>
            <person name="Held B.W."/>
            <person name="Levasseur A."/>
            <person name="Lombard V."/>
            <person name="Morin E."/>
            <person name="Otillar R."/>
            <person name="Lindquist E.A."/>
            <person name="Sun H."/>
            <person name="LaButti K.M."/>
            <person name="Schmutz J."/>
            <person name="Jabbour D."/>
            <person name="Luo H."/>
            <person name="Baker S.E."/>
            <person name="Pisabarro A.G."/>
            <person name="Walton J.D."/>
            <person name="Blanchette R.A."/>
            <person name="Henrissat B."/>
            <person name="Martin F."/>
            <person name="Cullen D."/>
            <person name="Hibbett D.S."/>
            <person name="Grigoriev I.V."/>
        </authorList>
    </citation>
    <scope>NUCLEOTIDE SEQUENCE [LARGE SCALE GENOMIC DNA]</scope>
    <source>
        <strain evidence="2">CBS 339.88</strain>
    </source>
</reference>
<gene>
    <name evidence="1" type="ORF">GALMADRAFT_208668</name>
</gene>
<sequence>MSDIRESQALTLKVFSESPAFLDVPPGFNHRLLGHDLIRPTSLVHFSMTRIAQIRTGARRMLIPIISAILPVRLSRTGTKTDTRLSRYNWTRLEAQQHKADSNFENIRVGNVYGRDIAPSWKTYEAFTKWGNRQHRLGKGLGQDSWEVSSSLPPRVVLAALAFGLDKTHELVRTLSPVLAMSWPCPGLAYPSSKLKNFNDLSIEFRPQKRAQLPFHSSPPQVRQVLLNIKPPSGSLAVTSLQSAICSGPSFIQAGAGLHSHVCVPFRARSTPHNPNLRIAAPNITGLKVSYLEDGLEIGQVHQSVFELSVEIINTLPEVNLQ</sequence>
<dbReference type="Proteomes" id="UP000027222">
    <property type="component" value="Unassembled WGS sequence"/>
</dbReference>
<organism evidence="1 2">
    <name type="scientific">Galerina marginata (strain CBS 339.88)</name>
    <dbReference type="NCBI Taxonomy" id="685588"/>
    <lineage>
        <taxon>Eukaryota</taxon>
        <taxon>Fungi</taxon>
        <taxon>Dikarya</taxon>
        <taxon>Basidiomycota</taxon>
        <taxon>Agaricomycotina</taxon>
        <taxon>Agaricomycetes</taxon>
        <taxon>Agaricomycetidae</taxon>
        <taxon>Agaricales</taxon>
        <taxon>Agaricineae</taxon>
        <taxon>Strophariaceae</taxon>
        <taxon>Galerina</taxon>
    </lineage>
</organism>
<dbReference type="EMBL" id="KL142373">
    <property type="protein sequence ID" value="KDR79214.1"/>
    <property type="molecule type" value="Genomic_DNA"/>
</dbReference>
<name>A0A067TH17_GALM3</name>
<dbReference type="AlphaFoldDB" id="A0A067TH17"/>
<proteinExistence type="predicted"/>
<protein>
    <submittedName>
        <fullName evidence="1">Uncharacterized protein</fullName>
    </submittedName>
</protein>
<evidence type="ECO:0000313" key="2">
    <source>
        <dbReference type="Proteomes" id="UP000027222"/>
    </source>
</evidence>
<evidence type="ECO:0000313" key="1">
    <source>
        <dbReference type="EMBL" id="KDR79214.1"/>
    </source>
</evidence>
<keyword evidence="2" id="KW-1185">Reference proteome</keyword>
<accession>A0A067TH17</accession>